<gene>
    <name evidence="2" type="primary">AGP20</name>
    <name evidence="2" type="ORF">CR513_22151</name>
</gene>
<evidence type="ECO:0000256" key="1">
    <source>
        <dbReference type="SAM" id="SignalP"/>
    </source>
</evidence>
<feature type="non-terminal residue" evidence="2">
    <location>
        <position position="1"/>
    </location>
</feature>
<evidence type="ECO:0000313" key="2">
    <source>
        <dbReference type="EMBL" id="RDX95344.1"/>
    </source>
</evidence>
<feature type="chain" id="PRO_5016935069" evidence="1">
    <location>
        <begin position="32"/>
        <end position="90"/>
    </location>
</feature>
<sequence>MAGSRQSLGFGVVAMLAALIFALFIPSAVQAQIPVPAPAPSPSSNGSSLDQGIAYVLMLLALSGSRSQDPNQRLIEKERKEYLGEDALAQ</sequence>
<dbReference type="Pfam" id="PF06376">
    <property type="entry name" value="AGP"/>
    <property type="match status" value="1"/>
</dbReference>
<feature type="signal peptide" evidence="1">
    <location>
        <begin position="1"/>
        <end position="31"/>
    </location>
</feature>
<keyword evidence="3" id="KW-1185">Reference proteome</keyword>
<dbReference type="Proteomes" id="UP000257109">
    <property type="component" value="Unassembled WGS sequence"/>
</dbReference>
<dbReference type="AlphaFoldDB" id="A0A371GXR5"/>
<reference evidence="2" key="1">
    <citation type="submission" date="2018-05" db="EMBL/GenBank/DDBJ databases">
        <title>Draft genome of Mucuna pruriens seed.</title>
        <authorList>
            <person name="Nnadi N.E."/>
            <person name="Vos R."/>
            <person name="Hasami M.H."/>
            <person name="Devisetty U.K."/>
            <person name="Aguiy J.C."/>
        </authorList>
    </citation>
    <scope>NUCLEOTIDE SEQUENCE [LARGE SCALE GENOMIC DNA]</scope>
    <source>
        <strain evidence="2">JCA_2017</strain>
    </source>
</reference>
<evidence type="ECO:0000313" key="3">
    <source>
        <dbReference type="Proteomes" id="UP000257109"/>
    </source>
</evidence>
<protein>
    <submittedName>
        <fullName evidence="2">Arabinogalactan peptide 20</fullName>
    </submittedName>
</protein>
<proteinExistence type="predicted"/>
<dbReference type="EMBL" id="QJKJ01004153">
    <property type="protein sequence ID" value="RDX95344.1"/>
    <property type="molecule type" value="Genomic_DNA"/>
</dbReference>
<keyword evidence="1" id="KW-0732">Signal</keyword>
<accession>A0A371GXR5</accession>
<comment type="caution">
    <text evidence="2">The sequence shown here is derived from an EMBL/GenBank/DDBJ whole genome shotgun (WGS) entry which is preliminary data.</text>
</comment>
<dbReference type="InterPro" id="IPR009424">
    <property type="entry name" value="AGP16/20/22/41"/>
</dbReference>
<dbReference type="PANTHER" id="PTHR33374">
    <property type="entry name" value="ARABINOGALACTAN PROTEIN 20"/>
    <property type="match status" value="1"/>
</dbReference>
<name>A0A371GXR5_MUCPR</name>
<organism evidence="2 3">
    <name type="scientific">Mucuna pruriens</name>
    <name type="common">Velvet bean</name>
    <name type="synonym">Dolichos pruriens</name>
    <dbReference type="NCBI Taxonomy" id="157652"/>
    <lineage>
        <taxon>Eukaryota</taxon>
        <taxon>Viridiplantae</taxon>
        <taxon>Streptophyta</taxon>
        <taxon>Embryophyta</taxon>
        <taxon>Tracheophyta</taxon>
        <taxon>Spermatophyta</taxon>
        <taxon>Magnoliopsida</taxon>
        <taxon>eudicotyledons</taxon>
        <taxon>Gunneridae</taxon>
        <taxon>Pentapetalae</taxon>
        <taxon>rosids</taxon>
        <taxon>fabids</taxon>
        <taxon>Fabales</taxon>
        <taxon>Fabaceae</taxon>
        <taxon>Papilionoideae</taxon>
        <taxon>50 kb inversion clade</taxon>
        <taxon>NPAAA clade</taxon>
        <taxon>indigoferoid/millettioid clade</taxon>
        <taxon>Phaseoleae</taxon>
        <taxon>Mucuna</taxon>
    </lineage>
</organism>